<dbReference type="Gene3D" id="1.25.40.10">
    <property type="entry name" value="Tetratricopeptide repeat domain"/>
    <property type="match status" value="1"/>
</dbReference>
<dbReference type="InterPro" id="IPR032675">
    <property type="entry name" value="LRR_dom_sf"/>
</dbReference>
<sequence length="593" mass="67141">MDDTRSPPWKVFWERGMELLGIHNYLDALIQFDKAASRKSSEQLIFESRSVALEKLGRYEEALRDSQRVVNLIPASSEGYARSSQILFNAGKLHASLEMVNHALKRANKQQTLKLLCLKKQILNSLRQTEARITSASHFSKLPFEIASTVFVLAAGDQASRAITISHVCKGWRATALKIPALWKSVVISRGLDIRKAGVFLKRANANIAHLEIRSDVGSSLTIFFERHAQDSFWGQLETLALVNVAMSGRPYHLIPWEKLRLTDFILTPKPRLSHMRFGIWEAVDRMAFHTISSVTVAVPLIPSSHLERYKNLTRLQIGSRNFVVQCPQRVLTSLFYNNPGLNTVILDIFVTELTEIQWPTNKAPFAMTSLVHLENHRYGYGDWLSNMLKGAFSFPALRTLHFYEHILGVYLSRFELFAGNLVVLRLSNTGWYNHTAIIPSLLQAAHNLVSLDLFGFQTNMSDEMDALDGHNRSVICPKLEHLHFGSCRKLSGTSLVNLVESRLLRATEYKRVESHSPLAIASTVEHRQSDTCTHDGMGGVTNVMPIQSLVIRDCVFIDPYTIQQLRTMVKCIRYSPSHLFTAKTHQAPKAWR</sequence>
<protein>
    <submittedName>
        <fullName evidence="1">Uncharacterized protein</fullName>
    </submittedName>
</protein>
<dbReference type="Gene3D" id="3.80.10.10">
    <property type="entry name" value="Ribonuclease Inhibitor"/>
    <property type="match status" value="1"/>
</dbReference>
<dbReference type="AlphaFoldDB" id="A0A4Y7Q560"/>
<name>A0A4Y7Q560_9AGAM</name>
<dbReference type="STRING" id="50990.A0A4Y7Q560"/>
<reference evidence="1 2" key="1">
    <citation type="submission" date="2018-06" db="EMBL/GenBank/DDBJ databases">
        <title>A transcriptomic atlas of mushroom development highlights an independent origin of complex multicellularity.</title>
        <authorList>
            <consortium name="DOE Joint Genome Institute"/>
            <person name="Krizsan K."/>
            <person name="Almasi E."/>
            <person name="Merenyi Z."/>
            <person name="Sahu N."/>
            <person name="Viragh M."/>
            <person name="Koszo T."/>
            <person name="Mondo S."/>
            <person name="Kiss B."/>
            <person name="Balint B."/>
            <person name="Kues U."/>
            <person name="Barry K."/>
            <person name="Hegedus J.C."/>
            <person name="Henrissat B."/>
            <person name="Johnson J."/>
            <person name="Lipzen A."/>
            <person name="Ohm R."/>
            <person name="Nagy I."/>
            <person name="Pangilinan J."/>
            <person name="Yan J."/>
            <person name="Xiong Y."/>
            <person name="Grigoriev I.V."/>
            <person name="Hibbett D.S."/>
            <person name="Nagy L.G."/>
        </authorList>
    </citation>
    <scope>NUCLEOTIDE SEQUENCE [LARGE SCALE GENOMIC DNA]</scope>
    <source>
        <strain evidence="1 2">SZMC22713</strain>
    </source>
</reference>
<dbReference type="SUPFAM" id="SSF48452">
    <property type="entry name" value="TPR-like"/>
    <property type="match status" value="1"/>
</dbReference>
<accession>A0A4Y7Q560</accession>
<dbReference type="SUPFAM" id="SSF81383">
    <property type="entry name" value="F-box domain"/>
    <property type="match status" value="1"/>
</dbReference>
<keyword evidence="2" id="KW-1185">Reference proteome</keyword>
<evidence type="ECO:0000313" key="2">
    <source>
        <dbReference type="Proteomes" id="UP000294933"/>
    </source>
</evidence>
<dbReference type="SUPFAM" id="SSF52047">
    <property type="entry name" value="RNI-like"/>
    <property type="match status" value="1"/>
</dbReference>
<dbReference type="SMART" id="SM00367">
    <property type="entry name" value="LRR_CC"/>
    <property type="match status" value="1"/>
</dbReference>
<dbReference type="VEuPathDB" id="FungiDB:BD410DRAFT_898551"/>
<organism evidence="1 2">
    <name type="scientific">Rickenella mellea</name>
    <dbReference type="NCBI Taxonomy" id="50990"/>
    <lineage>
        <taxon>Eukaryota</taxon>
        <taxon>Fungi</taxon>
        <taxon>Dikarya</taxon>
        <taxon>Basidiomycota</taxon>
        <taxon>Agaricomycotina</taxon>
        <taxon>Agaricomycetes</taxon>
        <taxon>Hymenochaetales</taxon>
        <taxon>Rickenellaceae</taxon>
        <taxon>Rickenella</taxon>
    </lineage>
</organism>
<gene>
    <name evidence="1" type="ORF">BD410DRAFT_898551</name>
</gene>
<dbReference type="InterPro" id="IPR011990">
    <property type="entry name" value="TPR-like_helical_dom_sf"/>
</dbReference>
<dbReference type="InterPro" id="IPR006553">
    <property type="entry name" value="Leu-rich_rpt_Cys-con_subtyp"/>
</dbReference>
<dbReference type="OrthoDB" id="2423701at2759"/>
<dbReference type="InterPro" id="IPR036047">
    <property type="entry name" value="F-box-like_dom_sf"/>
</dbReference>
<evidence type="ECO:0000313" key="1">
    <source>
        <dbReference type="EMBL" id="TDL21960.1"/>
    </source>
</evidence>
<dbReference type="EMBL" id="ML170177">
    <property type="protein sequence ID" value="TDL21960.1"/>
    <property type="molecule type" value="Genomic_DNA"/>
</dbReference>
<proteinExistence type="predicted"/>
<dbReference type="Proteomes" id="UP000294933">
    <property type="component" value="Unassembled WGS sequence"/>
</dbReference>
<dbReference type="Gene3D" id="1.20.1280.50">
    <property type="match status" value="1"/>
</dbReference>